<comment type="caution">
    <text evidence="1">The sequence shown here is derived from an EMBL/GenBank/DDBJ whole genome shotgun (WGS) entry which is preliminary data.</text>
</comment>
<accession>X1A774</accession>
<proteinExistence type="predicted"/>
<gene>
    <name evidence="1" type="ORF">S01H4_16661</name>
</gene>
<dbReference type="AlphaFoldDB" id="X1A774"/>
<name>X1A774_9ZZZZ</name>
<sequence length="95" mass="11054">MNEDYYNAKLIKKTYPGICFIDDLRDYSVTYAQNLEFLKKLEGTDKNLFVLVPDDGSTRKYVEADRLPNNITLSYCSSVEHAFITISKIFVEKDR</sequence>
<dbReference type="EMBL" id="BART01007310">
    <property type="protein sequence ID" value="GAG56056.1"/>
    <property type="molecule type" value="Genomic_DNA"/>
</dbReference>
<reference evidence="1" key="1">
    <citation type="journal article" date="2014" name="Front. Microbiol.">
        <title>High frequency of phylogenetically diverse reductive dehalogenase-homologous genes in deep subseafloor sedimentary metagenomes.</title>
        <authorList>
            <person name="Kawai M."/>
            <person name="Futagami T."/>
            <person name="Toyoda A."/>
            <person name="Takaki Y."/>
            <person name="Nishi S."/>
            <person name="Hori S."/>
            <person name="Arai W."/>
            <person name="Tsubouchi T."/>
            <person name="Morono Y."/>
            <person name="Uchiyama I."/>
            <person name="Ito T."/>
            <person name="Fujiyama A."/>
            <person name="Inagaki F."/>
            <person name="Takami H."/>
        </authorList>
    </citation>
    <scope>NUCLEOTIDE SEQUENCE</scope>
    <source>
        <strain evidence="1">Expedition CK06-06</strain>
    </source>
</reference>
<protein>
    <submittedName>
        <fullName evidence="1">Uncharacterized protein</fullName>
    </submittedName>
</protein>
<organism evidence="1">
    <name type="scientific">marine sediment metagenome</name>
    <dbReference type="NCBI Taxonomy" id="412755"/>
    <lineage>
        <taxon>unclassified sequences</taxon>
        <taxon>metagenomes</taxon>
        <taxon>ecological metagenomes</taxon>
    </lineage>
</organism>
<evidence type="ECO:0000313" key="1">
    <source>
        <dbReference type="EMBL" id="GAG56056.1"/>
    </source>
</evidence>